<feature type="coiled-coil region" evidence="5">
    <location>
        <begin position="373"/>
        <end position="425"/>
    </location>
</feature>
<dbReference type="Gene3D" id="3.30.40.10">
    <property type="entry name" value="Zinc/RING finger domain, C3HC4 (zinc finger)"/>
    <property type="match status" value="1"/>
</dbReference>
<dbReference type="SUPFAM" id="SSF52540">
    <property type="entry name" value="P-loop containing nucleoside triphosphate hydrolases"/>
    <property type="match status" value="2"/>
</dbReference>
<evidence type="ECO:0000256" key="3">
    <source>
        <dbReference type="ARBA" id="ARBA00022806"/>
    </source>
</evidence>
<evidence type="ECO:0000256" key="5">
    <source>
        <dbReference type="SAM" id="Coils"/>
    </source>
</evidence>
<dbReference type="Pfam" id="PF00271">
    <property type="entry name" value="Helicase_C"/>
    <property type="match status" value="1"/>
</dbReference>
<dbReference type="GO" id="GO:0016787">
    <property type="term" value="F:hydrolase activity"/>
    <property type="evidence" value="ECO:0007669"/>
    <property type="project" value="UniProtKB-KW"/>
</dbReference>
<evidence type="ECO:0000256" key="1">
    <source>
        <dbReference type="ARBA" id="ARBA00022741"/>
    </source>
</evidence>
<dbReference type="GO" id="GO:0005524">
    <property type="term" value="F:ATP binding"/>
    <property type="evidence" value="ECO:0007669"/>
    <property type="project" value="UniProtKB-KW"/>
</dbReference>
<keyword evidence="2" id="KW-0378">Hydrolase</keyword>
<proteinExistence type="predicted"/>
<dbReference type="EMBL" id="MN741023">
    <property type="protein sequence ID" value="QHU23107.1"/>
    <property type="molecule type" value="Genomic_DNA"/>
</dbReference>
<dbReference type="GO" id="GO:0004386">
    <property type="term" value="F:helicase activity"/>
    <property type="evidence" value="ECO:0007669"/>
    <property type="project" value="UniProtKB-KW"/>
</dbReference>
<keyword evidence="4" id="KW-0067">ATP-binding</keyword>
<evidence type="ECO:0000256" key="4">
    <source>
        <dbReference type="ARBA" id="ARBA00022840"/>
    </source>
</evidence>
<organism evidence="7">
    <name type="scientific">viral metagenome</name>
    <dbReference type="NCBI Taxonomy" id="1070528"/>
    <lineage>
        <taxon>unclassified sequences</taxon>
        <taxon>metagenomes</taxon>
        <taxon>organismal metagenomes</taxon>
    </lineage>
</organism>
<name>A0A6C0L2L9_9ZZZZ</name>
<dbReference type="SUPFAM" id="SSF57850">
    <property type="entry name" value="RING/U-box"/>
    <property type="match status" value="1"/>
</dbReference>
<dbReference type="InterPro" id="IPR050628">
    <property type="entry name" value="SNF2_RAD54_helicase_TF"/>
</dbReference>
<sequence length="631" mass="73545">MSNSFIYSSNGRRTRLFSIINIDDQEINQPEELRILLFKHQKKAIWKMREIENTHKIVRTDINRELRTNFGIYSDKVGSGKTLAMATLLSVNKNPSPAFIIPQQVTNHVMVSRLSNNQRNTYLNIKTTLIIVPHGLINQWEDTLTKDVGLDIKKVNTKRLVLELIEDIKEYQKREDSITNTDLSNSSPNEDLPIILISNTMYRNLCKVLHDAPIMNSTTHNQSYLAGTTWRDMHKIKWNRIIVDEPHTFVLPENRLKSDFCWFICATPNDILYSNRQWLRHIMGGEYYYDRMNPNELAVIKSENHVIDQSLRLPPYIEKFIKCKAPAYLFDRQIRNNLPTEALARLHANDVVGAMEILNINAKSESSILDSLIENYKNRVHNEKLEINRLMQIRNISESDRRDRIQRHETKLREFENKIKSITDRVTVSENCPICLDNVSDPRAITDCCHKSFCFECILMALKTSNNKCPMCKSNIHTNSLHIESAVHVDKKIKINNNPKTPELLSKTDTILKMIGNMEHNSRYLIFSEYDNSFQRISYKLSERMIPFKVLKGGIDEQQKNIKKYESGEIKILMLNVHNFGAGLNLQRTTDIIIYHQFRTEDLKTQVIGRAQRIGRQTSLNVHYLEYDVQN</sequence>
<protein>
    <recommendedName>
        <fullName evidence="6">RING-type domain-containing protein</fullName>
    </recommendedName>
</protein>
<keyword evidence="1" id="KW-0547">Nucleotide-binding</keyword>
<dbReference type="InterPro" id="IPR027417">
    <property type="entry name" value="P-loop_NTPase"/>
</dbReference>
<dbReference type="GO" id="GO:0005634">
    <property type="term" value="C:nucleus"/>
    <property type="evidence" value="ECO:0007669"/>
    <property type="project" value="TreeGrafter"/>
</dbReference>
<dbReference type="GO" id="GO:0006281">
    <property type="term" value="P:DNA repair"/>
    <property type="evidence" value="ECO:0007669"/>
    <property type="project" value="TreeGrafter"/>
</dbReference>
<feature type="domain" description="RING-type" evidence="6">
    <location>
        <begin position="432"/>
        <end position="473"/>
    </location>
</feature>
<dbReference type="GO" id="GO:0008094">
    <property type="term" value="F:ATP-dependent activity, acting on DNA"/>
    <property type="evidence" value="ECO:0007669"/>
    <property type="project" value="TreeGrafter"/>
</dbReference>
<dbReference type="PANTHER" id="PTHR45626">
    <property type="entry name" value="TRANSCRIPTION TERMINATION FACTOR 2-RELATED"/>
    <property type="match status" value="1"/>
</dbReference>
<dbReference type="Gene3D" id="3.40.50.300">
    <property type="entry name" value="P-loop containing nucleotide triphosphate hydrolases"/>
    <property type="match status" value="2"/>
</dbReference>
<evidence type="ECO:0000259" key="6">
    <source>
        <dbReference type="PROSITE" id="PS50089"/>
    </source>
</evidence>
<dbReference type="AlphaFoldDB" id="A0A6C0L2L9"/>
<dbReference type="InterPro" id="IPR013083">
    <property type="entry name" value="Znf_RING/FYVE/PHD"/>
</dbReference>
<reference evidence="7" key="1">
    <citation type="journal article" date="2020" name="Nature">
        <title>Giant virus diversity and host interactions through global metagenomics.</title>
        <authorList>
            <person name="Schulz F."/>
            <person name="Roux S."/>
            <person name="Paez-Espino D."/>
            <person name="Jungbluth S."/>
            <person name="Walsh D.A."/>
            <person name="Denef V.J."/>
            <person name="McMahon K.D."/>
            <person name="Konstantinidis K.T."/>
            <person name="Eloe-Fadrosh E.A."/>
            <person name="Kyrpides N.C."/>
            <person name="Woyke T."/>
        </authorList>
    </citation>
    <scope>NUCLEOTIDE SEQUENCE</scope>
    <source>
        <strain evidence="7">GVMAG-S-ERX555907-63</strain>
    </source>
</reference>
<dbReference type="InterPro" id="IPR000330">
    <property type="entry name" value="SNF2_N"/>
</dbReference>
<dbReference type="Pfam" id="PF00176">
    <property type="entry name" value="SNF2-rel_dom"/>
    <property type="match status" value="1"/>
</dbReference>
<dbReference type="Pfam" id="PF13923">
    <property type="entry name" value="zf-C3HC4_2"/>
    <property type="match status" value="1"/>
</dbReference>
<keyword evidence="5" id="KW-0175">Coiled coil</keyword>
<evidence type="ECO:0000313" key="7">
    <source>
        <dbReference type="EMBL" id="QHU23107.1"/>
    </source>
</evidence>
<dbReference type="InterPro" id="IPR001650">
    <property type="entry name" value="Helicase_C-like"/>
</dbReference>
<dbReference type="SMART" id="SM00184">
    <property type="entry name" value="RING"/>
    <property type="match status" value="1"/>
</dbReference>
<keyword evidence="3" id="KW-0347">Helicase</keyword>
<accession>A0A6C0L2L9</accession>
<dbReference type="PROSITE" id="PS50089">
    <property type="entry name" value="ZF_RING_2"/>
    <property type="match status" value="1"/>
</dbReference>
<evidence type="ECO:0000256" key="2">
    <source>
        <dbReference type="ARBA" id="ARBA00022801"/>
    </source>
</evidence>
<dbReference type="InterPro" id="IPR001841">
    <property type="entry name" value="Znf_RING"/>
</dbReference>